<feature type="transmembrane region" description="Helical" evidence="2">
    <location>
        <begin position="6"/>
        <end position="25"/>
    </location>
</feature>
<keyword evidence="5" id="KW-1185">Reference proteome</keyword>
<sequence length="331" mass="36651">MRNRGNVFGGAILVVLGIIFLGVSNDWFDIDFSMREIAKYWPVMIILAGVAVLFNERKTIYNPTTALLVAFAIPMGIYHASNKAIDEFKDDVNEDLNFEWNDDSDDDESYSSSSDSSSRGNFEQNFQVDYNSAVKEARLEIGGGAAEFHLDEADAAHVFQADTKIFGNSFKLEDEVKDDVHEINFNMRSKNNSSIKMAKGKGNDVYLKLNKKPIWDLELKIGAGNLDFDLSDYKVKNLEVKTGAAEIDLKVGSLVKETAIDVESGVAKIKIKVPKSSACEIVLDGALNAKDFNGFDKQSSGRYKSDNFDTATNKITIKIKSGLSAVTVDRY</sequence>
<evidence type="ECO:0000256" key="1">
    <source>
        <dbReference type="SAM" id="MobiDB-lite"/>
    </source>
</evidence>
<dbReference type="EMBL" id="JBHRYQ010000001">
    <property type="protein sequence ID" value="MFC3809838.1"/>
    <property type="molecule type" value="Genomic_DNA"/>
</dbReference>
<dbReference type="InterPro" id="IPR043726">
    <property type="entry name" value="LiaI-LiaF-like_TM1"/>
</dbReference>
<evidence type="ECO:0000313" key="4">
    <source>
        <dbReference type="EMBL" id="MFC3809838.1"/>
    </source>
</evidence>
<feature type="compositionally biased region" description="Acidic residues" evidence="1">
    <location>
        <begin position="99"/>
        <end position="109"/>
    </location>
</feature>
<protein>
    <submittedName>
        <fullName evidence="4">LiaI-LiaF-like domain-containing protein</fullName>
    </submittedName>
</protein>
<reference evidence="5" key="1">
    <citation type="journal article" date="2019" name="Int. J. Syst. Evol. Microbiol.">
        <title>The Global Catalogue of Microorganisms (GCM) 10K type strain sequencing project: providing services to taxonomists for standard genome sequencing and annotation.</title>
        <authorList>
            <consortium name="The Broad Institute Genomics Platform"/>
            <consortium name="The Broad Institute Genome Sequencing Center for Infectious Disease"/>
            <person name="Wu L."/>
            <person name="Ma J."/>
        </authorList>
    </citation>
    <scope>NUCLEOTIDE SEQUENCE [LARGE SCALE GENOMIC DNA]</scope>
    <source>
        <strain evidence="5">CECT 7956</strain>
    </source>
</reference>
<dbReference type="RefSeq" id="WP_379835409.1">
    <property type="nucleotide sequence ID" value="NZ_JBHRYQ010000001.1"/>
</dbReference>
<dbReference type="Pfam" id="PF18917">
    <property type="entry name" value="LiaI-LiaF-like_TM1"/>
    <property type="match status" value="1"/>
</dbReference>
<accession>A0ABV7YR60</accession>
<gene>
    <name evidence="4" type="ORF">ACFOOI_04150</name>
</gene>
<feature type="region of interest" description="Disordered" evidence="1">
    <location>
        <begin position="99"/>
        <end position="122"/>
    </location>
</feature>
<feature type="transmembrane region" description="Helical" evidence="2">
    <location>
        <begin position="37"/>
        <end position="54"/>
    </location>
</feature>
<evidence type="ECO:0000313" key="5">
    <source>
        <dbReference type="Proteomes" id="UP001595616"/>
    </source>
</evidence>
<comment type="caution">
    <text evidence="4">The sequence shown here is derived from an EMBL/GenBank/DDBJ whole genome shotgun (WGS) entry which is preliminary data.</text>
</comment>
<proteinExistence type="predicted"/>
<keyword evidence="2" id="KW-0472">Membrane</keyword>
<keyword evidence="2" id="KW-1133">Transmembrane helix</keyword>
<feature type="transmembrane region" description="Helical" evidence="2">
    <location>
        <begin position="60"/>
        <end position="80"/>
    </location>
</feature>
<organism evidence="4 5">
    <name type="scientific">Lacihabitans lacunae</name>
    <dbReference type="NCBI Taxonomy" id="1028214"/>
    <lineage>
        <taxon>Bacteria</taxon>
        <taxon>Pseudomonadati</taxon>
        <taxon>Bacteroidota</taxon>
        <taxon>Cytophagia</taxon>
        <taxon>Cytophagales</taxon>
        <taxon>Leadbetterellaceae</taxon>
        <taxon>Lacihabitans</taxon>
    </lineage>
</organism>
<evidence type="ECO:0000259" key="3">
    <source>
        <dbReference type="Pfam" id="PF18917"/>
    </source>
</evidence>
<feature type="domain" description="LiaI-LiaF-like transmembrane region" evidence="3">
    <location>
        <begin position="7"/>
        <end position="53"/>
    </location>
</feature>
<keyword evidence="2" id="KW-0812">Transmembrane</keyword>
<name>A0ABV7YR60_9BACT</name>
<evidence type="ECO:0000256" key="2">
    <source>
        <dbReference type="SAM" id="Phobius"/>
    </source>
</evidence>
<dbReference type="Proteomes" id="UP001595616">
    <property type="component" value="Unassembled WGS sequence"/>
</dbReference>